<dbReference type="EMBL" id="CAUYUJ010006351">
    <property type="protein sequence ID" value="CAK0817106.1"/>
    <property type="molecule type" value="Genomic_DNA"/>
</dbReference>
<dbReference type="Proteomes" id="UP001189429">
    <property type="component" value="Unassembled WGS sequence"/>
</dbReference>
<evidence type="ECO:0000313" key="2">
    <source>
        <dbReference type="EMBL" id="CAK0817106.1"/>
    </source>
</evidence>
<sequence length="261" mass="27641">TCGRRPTTTVGGSGDRPQQRPASDDRRRSTGRARRRRGSEAAARDLAVLSAELAAAAESFDVVLVVGLRPPLGALLAARLDCFVHAIDAGGFALRRPSSPLPPPAPLATFCSGGAELCEALAEPWGGHPRPQLRRAGAGWRSLNGRWEAHVTLADDASPPVDFSDGFVEVPFPAESSRSGFGRRVSEHEALWLRRQVEAQMGRAPRAEPASGGCRQGSRQACRGRPRPRSSRVGWPACGLVCACACVRVRACACACACVCV</sequence>
<gene>
    <name evidence="2" type="ORF">PCOR1329_LOCUS19800</name>
</gene>
<evidence type="ECO:0000256" key="1">
    <source>
        <dbReference type="SAM" id="MobiDB-lite"/>
    </source>
</evidence>
<protein>
    <submittedName>
        <fullName evidence="2">Uncharacterized protein</fullName>
    </submittedName>
</protein>
<organism evidence="2 3">
    <name type="scientific">Prorocentrum cordatum</name>
    <dbReference type="NCBI Taxonomy" id="2364126"/>
    <lineage>
        <taxon>Eukaryota</taxon>
        <taxon>Sar</taxon>
        <taxon>Alveolata</taxon>
        <taxon>Dinophyceae</taxon>
        <taxon>Prorocentrales</taxon>
        <taxon>Prorocentraceae</taxon>
        <taxon>Prorocentrum</taxon>
    </lineage>
</organism>
<comment type="caution">
    <text evidence="2">The sequence shown here is derived from an EMBL/GenBank/DDBJ whole genome shotgun (WGS) entry which is preliminary data.</text>
</comment>
<reference evidence="2" key="1">
    <citation type="submission" date="2023-10" db="EMBL/GenBank/DDBJ databases">
        <authorList>
            <person name="Chen Y."/>
            <person name="Shah S."/>
            <person name="Dougan E. K."/>
            <person name="Thang M."/>
            <person name="Chan C."/>
        </authorList>
    </citation>
    <scope>NUCLEOTIDE SEQUENCE [LARGE SCALE GENOMIC DNA]</scope>
</reference>
<keyword evidence="3" id="KW-1185">Reference proteome</keyword>
<accession>A0ABN9RDN4</accession>
<evidence type="ECO:0000313" key="3">
    <source>
        <dbReference type="Proteomes" id="UP001189429"/>
    </source>
</evidence>
<proteinExistence type="predicted"/>
<feature type="region of interest" description="Disordered" evidence="1">
    <location>
        <begin position="204"/>
        <end position="232"/>
    </location>
</feature>
<name>A0ABN9RDN4_9DINO</name>
<feature type="non-terminal residue" evidence="2">
    <location>
        <position position="261"/>
    </location>
</feature>
<feature type="compositionally biased region" description="Polar residues" evidence="1">
    <location>
        <begin position="1"/>
        <end position="10"/>
    </location>
</feature>
<feature type="non-terminal residue" evidence="2">
    <location>
        <position position="1"/>
    </location>
</feature>
<feature type="region of interest" description="Disordered" evidence="1">
    <location>
        <begin position="1"/>
        <end position="41"/>
    </location>
</feature>